<protein>
    <submittedName>
        <fullName evidence="1">Uncharacterized protein</fullName>
    </submittedName>
</protein>
<evidence type="ECO:0000313" key="1">
    <source>
        <dbReference type="EMBL" id="KAI0036299.1"/>
    </source>
</evidence>
<reference evidence="1" key="1">
    <citation type="submission" date="2021-02" db="EMBL/GenBank/DDBJ databases">
        <authorList>
            <consortium name="DOE Joint Genome Institute"/>
            <person name="Ahrendt S."/>
            <person name="Looney B.P."/>
            <person name="Miyauchi S."/>
            <person name="Morin E."/>
            <person name="Drula E."/>
            <person name="Courty P.E."/>
            <person name="Chicoki N."/>
            <person name="Fauchery L."/>
            <person name="Kohler A."/>
            <person name="Kuo A."/>
            <person name="Labutti K."/>
            <person name="Pangilinan J."/>
            <person name="Lipzen A."/>
            <person name="Riley R."/>
            <person name="Andreopoulos W."/>
            <person name="He G."/>
            <person name="Johnson J."/>
            <person name="Barry K.W."/>
            <person name="Grigoriev I.V."/>
            <person name="Nagy L."/>
            <person name="Hibbett D."/>
            <person name="Henrissat B."/>
            <person name="Matheny P.B."/>
            <person name="Labbe J."/>
            <person name="Martin F."/>
        </authorList>
    </citation>
    <scope>NUCLEOTIDE SEQUENCE</scope>
    <source>
        <strain evidence="1">EC-137</strain>
    </source>
</reference>
<keyword evidence="2" id="KW-1185">Reference proteome</keyword>
<gene>
    <name evidence="1" type="ORF">K488DRAFT_82251</name>
</gene>
<sequence length="519" mass="57596">MNHDANLVSSLMPELDTGLTDDPLVQTRCDQWMTLAQILMPPRSPDTSPHEYRVRILSEIHSIDHVLRRARELLNDNCKATLALPSELLDDIFYHICDVGGSVFNVTAVCRRWRAVALGSARLWTRLNTASLSPRLFDLALSRAGSMPLHISIDAFAVAPRLSLFAHAHAHRIASLCIDAREQTCDSFHAPFFKQHLPALRELDINIRLRRAQWDPHGGWFRCLDAPDAPELASLRLCGSAFAWDAPLYDSLKHLTLLRIEKALVPSAADINALFERMRRLETLELDYVDMHVPPQMKIALPPKLRELVVRNALNIDFAVAVVPRDGLHWDVSINGPVDSTAVAAFLRRNAPSSAHALGLALQPTALPCAPGMYAADLRLWTQDTPPLTSPHLRLALRTDVPAYLLDDVCLDQLLTATLGIASPTPSTACDTGWGALFRRALSLRTLNLRGFALERGVACLCADDSLLPELRRIVVEAGKEREHSLRAAREVLSGWLWRREQTGGMAAEVSVSEFLADD</sequence>
<accession>A0ACB8QWU4</accession>
<dbReference type="EMBL" id="MU273473">
    <property type="protein sequence ID" value="KAI0036299.1"/>
    <property type="molecule type" value="Genomic_DNA"/>
</dbReference>
<proteinExistence type="predicted"/>
<organism evidence="1 2">
    <name type="scientific">Vararia minispora EC-137</name>
    <dbReference type="NCBI Taxonomy" id="1314806"/>
    <lineage>
        <taxon>Eukaryota</taxon>
        <taxon>Fungi</taxon>
        <taxon>Dikarya</taxon>
        <taxon>Basidiomycota</taxon>
        <taxon>Agaricomycotina</taxon>
        <taxon>Agaricomycetes</taxon>
        <taxon>Russulales</taxon>
        <taxon>Lachnocladiaceae</taxon>
        <taxon>Vararia</taxon>
    </lineage>
</organism>
<name>A0ACB8QWU4_9AGAM</name>
<reference evidence="1" key="2">
    <citation type="journal article" date="2022" name="New Phytol.">
        <title>Evolutionary transition to the ectomycorrhizal habit in the genomes of a hyperdiverse lineage of mushroom-forming fungi.</title>
        <authorList>
            <person name="Looney B."/>
            <person name="Miyauchi S."/>
            <person name="Morin E."/>
            <person name="Drula E."/>
            <person name="Courty P.E."/>
            <person name="Kohler A."/>
            <person name="Kuo A."/>
            <person name="LaButti K."/>
            <person name="Pangilinan J."/>
            <person name="Lipzen A."/>
            <person name="Riley R."/>
            <person name="Andreopoulos W."/>
            <person name="He G."/>
            <person name="Johnson J."/>
            <person name="Nolan M."/>
            <person name="Tritt A."/>
            <person name="Barry K.W."/>
            <person name="Grigoriev I.V."/>
            <person name="Nagy L.G."/>
            <person name="Hibbett D."/>
            <person name="Henrissat B."/>
            <person name="Matheny P.B."/>
            <person name="Labbe J."/>
            <person name="Martin F.M."/>
        </authorList>
    </citation>
    <scope>NUCLEOTIDE SEQUENCE</scope>
    <source>
        <strain evidence="1">EC-137</strain>
    </source>
</reference>
<evidence type="ECO:0000313" key="2">
    <source>
        <dbReference type="Proteomes" id="UP000814128"/>
    </source>
</evidence>
<comment type="caution">
    <text evidence="1">The sequence shown here is derived from an EMBL/GenBank/DDBJ whole genome shotgun (WGS) entry which is preliminary data.</text>
</comment>
<dbReference type="Proteomes" id="UP000814128">
    <property type="component" value="Unassembled WGS sequence"/>
</dbReference>